<dbReference type="InterPro" id="IPR017907">
    <property type="entry name" value="Znf_RING_CS"/>
</dbReference>
<dbReference type="Gene3D" id="1.10.510.10">
    <property type="entry name" value="Transferase(Phosphotransferase) domain 1"/>
    <property type="match status" value="1"/>
</dbReference>
<dbReference type="InterPro" id="IPR013083">
    <property type="entry name" value="Znf_RING/FYVE/PHD"/>
</dbReference>
<dbReference type="InterPro" id="IPR015943">
    <property type="entry name" value="WD40/YVTN_repeat-like_dom_sf"/>
</dbReference>
<dbReference type="PRINTS" id="PR00320">
    <property type="entry name" value="GPROTEINBRPT"/>
</dbReference>
<keyword evidence="11" id="KW-1185">Reference proteome</keyword>
<dbReference type="Pfam" id="PF13445">
    <property type="entry name" value="zf-RING_UBOX"/>
    <property type="match status" value="1"/>
</dbReference>
<evidence type="ECO:0000259" key="8">
    <source>
        <dbReference type="PROSITE" id="PS50011"/>
    </source>
</evidence>
<dbReference type="SMART" id="SM00184">
    <property type="entry name" value="RING"/>
    <property type="match status" value="1"/>
</dbReference>
<comment type="caution">
    <text evidence="10">The sequence shown here is derived from an EMBL/GenBank/DDBJ whole genome shotgun (WGS) entry which is preliminary data.</text>
</comment>
<dbReference type="Pfam" id="PF00400">
    <property type="entry name" value="WD40"/>
    <property type="match status" value="3"/>
</dbReference>
<evidence type="ECO:0000256" key="2">
    <source>
        <dbReference type="ARBA" id="ARBA00022723"/>
    </source>
</evidence>
<dbReference type="InterPro" id="IPR020472">
    <property type="entry name" value="WD40_PAC1"/>
</dbReference>
<dbReference type="InterPro" id="IPR001841">
    <property type="entry name" value="Znf_RING"/>
</dbReference>
<dbReference type="Gene3D" id="2.130.10.10">
    <property type="entry name" value="YVTN repeat-like/Quinoprotein amine dehydrogenase"/>
    <property type="match status" value="2"/>
</dbReference>
<dbReference type="InterPro" id="IPR001680">
    <property type="entry name" value="WD40_rpt"/>
</dbReference>
<dbReference type="InterPro" id="IPR027370">
    <property type="entry name" value="Znf-RING_euk"/>
</dbReference>
<dbReference type="PROSITE" id="PS50082">
    <property type="entry name" value="WD_REPEATS_2"/>
    <property type="match status" value="2"/>
</dbReference>
<dbReference type="PROSITE" id="PS50294">
    <property type="entry name" value="WD_REPEATS_REGION"/>
    <property type="match status" value="2"/>
</dbReference>
<evidence type="ECO:0000256" key="1">
    <source>
        <dbReference type="ARBA" id="ARBA00022574"/>
    </source>
</evidence>
<keyword evidence="5" id="KW-0862">Zinc</keyword>
<evidence type="ECO:0000256" key="4">
    <source>
        <dbReference type="ARBA" id="ARBA00022771"/>
    </source>
</evidence>
<dbReference type="CDD" id="cd16587">
    <property type="entry name" value="RING-HC_TRIM32_C-VII"/>
    <property type="match status" value="1"/>
</dbReference>
<protein>
    <submittedName>
        <fullName evidence="10">Protein translocase subunit SecA</fullName>
    </submittedName>
</protein>
<dbReference type="GO" id="GO:0005524">
    <property type="term" value="F:ATP binding"/>
    <property type="evidence" value="ECO:0007669"/>
    <property type="project" value="InterPro"/>
</dbReference>
<dbReference type="GO" id="GO:0008270">
    <property type="term" value="F:zinc ion binding"/>
    <property type="evidence" value="ECO:0007669"/>
    <property type="project" value="UniProtKB-KW"/>
</dbReference>
<dbReference type="SUPFAM" id="SSF56112">
    <property type="entry name" value="Protein kinase-like (PK-like)"/>
    <property type="match status" value="1"/>
</dbReference>
<name>A0AAD7PL69_QUISA</name>
<evidence type="ECO:0000256" key="5">
    <source>
        <dbReference type="ARBA" id="ARBA00022833"/>
    </source>
</evidence>
<dbReference type="SUPFAM" id="SSF57850">
    <property type="entry name" value="RING/U-box"/>
    <property type="match status" value="1"/>
</dbReference>
<dbReference type="SMART" id="SM00220">
    <property type="entry name" value="S_TKc"/>
    <property type="match status" value="1"/>
</dbReference>
<feature type="repeat" description="WD" evidence="7">
    <location>
        <begin position="548"/>
        <end position="587"/>
    </location>
</feature>
<evidence type="ECO:0000256" key="3">
    <source>
        <dbReference type="ARBA" id="ARBA00022737"/>
    </source>
</evidence>
<sequence>MELPECPVCLQTYDGDGTIPRVLACGHSVCEACLVQLPQHFTDTVRCPACTQLVKYPTQQGPSALPKNIDLLRICLEHSSSSASSSNNSGKAKQSFENDHPRFWSDEFYATWKDWILPEDVVSIESEPSDDEQPGLCSVLRGRFGSTSKLKGRVCFKDHHSLSLAQIVSLPSVNDSKFKFSYVALMMKCLDGMKEEERNELGLILRVSTKLSRICKAYGLWRDSVDGRLFLVCERHKVNLSGKFDDFRNGFSGGCGDSLNKDGVCGFAMIGINICEALIDLHSEGLVAGSFGLSCFCLDELGGIYVDLNETLVMGRKVRRKIMNAVSTREMVRDRQVGEICNELLKNQVFVCPELLFELLQKEDIALENGCYPVGYNSDVWSLACVLLHLLIGNELFQHVPEINEENSSDLSTWYISWVEGVKSLLEHKLGTEYLFLRQTLYKCLNTNPGSRPHVSDVRKCIRELLIKPQFDVVACVENEVNKDSNCHCLILGELCPLPKERSQAKKDHESHERDNGCHEELDRQGKERIGKSFTGDLSGAMVELKDLQGHLDCITGLAVGGDFLFSSSFDKTVRVWSLQDFSHVHTFRGHEHKVMALAYVDDEPPLCISGDSEGGIFIWGITVPLGEGPLKKWYEQKDWRFSGIHALTISRRRYLYTGSGDRSIKAWSLQNGSLSCTMNGHRSVVSTLSVCDEVLYSGSWDGTIRLWSLNDHSPLAVLGEDMPREMTSVLSITADRHTLVASHENGCVKVWRNDVYMKSERLHNGAIFAITMQGRWLYTGGWDKVVNFQELSGDEFQFDVKPVGSILSSAVITALLCWQGKIFVGYADKSIKVYYNSN</sequence>
<dbReference type="PROSITE" id="PS00518">
    <property type="entry name" value="ZF_RING_1"/>
    <property type="match status" value="1"/>
</dbReference>
<feature type="repeat" description="WD" evidence="7">
    <location>
        <begin position="679"/>
        <end position="718"/>
    </location>
</feature>
<dbReference type="InterPro" id="IPR000719">
    <property type="entry name" value="Prot_kinase_dom"/>
</dbReference>
<dbReference type="PANTHER" id="PTHR44489:SF11">
    <property type="entry name" value="WD REPEAT DOMAIN 86"/>
    <property type="match status" value="1"/>
</dbReference>
<dbReference type="InterPro" id="IPR044715">
    <property type="entry name" value="WDR86-like"/>
</dbReference>
<feature type="domain" description="Protein kinase" evidence="8">
    <location>
        <begin position="133"/>
        <end position="466"/>
    </location>
</feature>
<dbReference type="Proteomes" id="UP001163823">
    <property type="component" value="Chromosome 8"/>
</dbReference>
<dbReference type="SMART" id="SM00320">
    <property type="entry name" value="WD40"/>
    <property type="match status" value="6"/>
</dbReference>
<evidence type="ECO:0000313" key="11">
    <source>
        <dbReference type="Proteomes" id="UP001163823"/>
    </source>
</evidence>
<keyword evidence="1 7" id="KW-0853">WD repeat</keyword>
<dbReference type="PANTHER" id="PTHR44489">
    <property type="match status" value="1"/>
</dbReference>
<dbReference type="AlphaFoldDB" id="A0AAD7PL69"/>
<dbReference type="KEGG" id="qsa:O6P43_019786"/>
<evidence type="ECO:0000256" key="7">
    <source>
        <dbReference type="PROSITE-ProRule" id="PRU00221"/>
    </source>
</evidence>
<dbReference type="Gene3D" id="3.30.40.10">
    <property type="entry name" value="Zinc/RING finger domain, C3HC4 (zinc finger)"/>
    <property type="match status" value="1"/>
</dbReference>
<dbReference type="EMBL" id="JARAOO010000008">
    <property type="protein sequence ID" value="KAJ7959172.1"/>
    <property type="molecule type" value="Genomic_DNA"/>
</dbReference>
<keyword evidence="4 6" id="KW-0863">Zinc-finger</keyword>
<keyword evidence="3" id="KW-0677">Repeat</keyword>
<organism evidence="10 11">
    <name type="scientific">Quillaja saponaria</name>
    <name type="common">Soap bark tree</name>
    <dbReference type="NCBI Taxonomy" id="32244"/>
    <lineage>
        <taxon>Eukaryota</taxon>
        <taxon>Viridiplantae</taxon>
        <taxon>Streptophyta</taxon>
        <taxon>Embryophyta</taxon>
        <taxon>Tracheophyta</taxon>
        <taxon>Spermatophyta</taxon>
        <taxon>Magnoliopsida</taxon>
        <taxon>eudicotyledons</taxon>
        <taxon>Gunneridae</taxon>
        <taxon>Pentapetalae</taxon>
        <taxon>rosids</taxon>
        <taxon>fabids</taxon>
        <taxon>Fabales</taxon>
        <taxon>Quillajaceae</taxon>
        <taxon>Quillaja</taxon>
    </lineage>
</organism>
<reference evidence="10" key="1">
    <citation type="journal article" date="2023" name="Science">
        <title>Elucidation of the pathway for biosynthesis of saponin adjuvants from the soapbark tree.</title>
        <authorList>
            <person name="Reed J."/>
            <person name="Orme A."/>
            <person name="El-Demerdash A."/>
            <person name="Owen C."/>
            <person name="Martin L.B.B."/>
            <person name="Misra R.C."/>
            <person name="Kikuchi S."/>
            <person name="Rejzek M."/>
            <person name="Martin A.C."/>
            <person name="Harkess A."/>
            <person name="Leebens-Mack J."/>
            <person name="Louveau T."/>
            <person name="Stephenson M.J."/>
            <person name="Osbourn A."/>
        </authorList>
    </citation>
    <scope>NUCLEOTIDE SEQUENCE</scope>
    <source>
        <strain evidence="10">S10</strain>
    </source>
</reference>
<evidence type="ECO:0000259" key="9">
    <source>
        <dbReference type="PROSITE" id="PS50089"/>
    </source>
</evidence>
<evidence type="ECO:0000256" key="6">
    <source>
        <dbReference type="PROSITE-ProRule" id="PRU00175"/>
    </source>
</evidence>
<dbReference type="PROSITE" id="PS50089">
    <property type="entry name" value="ZF_RING_2"/>
    <property type="match status" value="1"/>
</dbReference>
<feature type="domain" description="RING-type" evidence="9">
    <location>
        <begin position="6"/>
        <end position="51"/>
    </location>
</feature>
<proteinExistence type="predicted"/>
<dbReference type="PROSITE" id="PS50011">
    <property type="entry name" value="PROTEIN_KINASE_DOM"/>
    <property type="match status" value="1"/>
</dbReference>
<gene>
    <name evidence="10" type="ORF">O6P43_019786</name>
</gene>
<evidence type="ECO:0000313" key="10">
    <source>
        <dbReference type="EMBL" id="KAJ7959172.1"/>
    </source>
</evidence>
<keyword evidence="2" id="KW-0479">Metal-binding</keyword>
<dbReference type="GO" id="GO:0004672">
    <property type="term" value="F:protein kinase activity"/>
    <property type="evidence" value="ECO:0007669"/>
    <property type="project" value="InterPro"/>
</dbReference>
<dbReference type="InterPro" id="IPR011009">
    <property type="entry name" value="Kinase-like_dom_sf"/>
</dbReference>
<dbReference type="SUPFAM" id="SSF50978">
    <property type="entry name" value="WD40 repeat-like"/>
    <property type="match status" value="1"/>
</dbReference>
<accession>A0AAD7PL69</accession>
<dbReference type="InterPro" id="IPR036322">
    <property type="entry name" value="WD40_repeat_dom_sf"/>
</dbReference>